<feature type="binding site" evidence="13">
    <location>
        <position position="316"/>
    </location>
    <ligand>
        <name>substrate</name>
    </ligand>
</feature>
<feature type="domain" description="Enolase C-terminal TIM barrel" evidence="15">
    <location>
        <begin position="140"/>
        <end position="428"/>
    </location>
</feature>
<feature type="binding site" evidence="11 14">
    <location>
        <position position="289"/>
    </location>
    <ligand>
        <name>Mg(2+)</name>
        <dbReference type="ChEBI" id="CHEBI:18420"/>
    </ligand>
</feature>
<dbReference type="Proteomes" id="UP000320078">
    <property type="component" value="Unassembled WGS sequence"/>
</dbReference>
<name>A0A559KK08_9MOLU</name>
<evidence type="ECO:0000259" key="16">
    <source>
        <dbReference type="SMART" id="SM01193"/>
    </source>
</evidence>
<feature type="binding site" evidence="13">
    <location>
        <begin position="368"/>
        <end position="371"/>
    </location>
    <ligand>
        <name>substrate</name>
    </ligand>
</feature>
<dbReference type="InterPro" id="IPR020811">
    <property type="entry name" value="Enolase_N"/>
</dbReference>
<proteinExistence type="inferred from homology"/>
<feature type="active site" description="Proton acceptor" evidence="11 12">
    <location>
        <position position="341"/>
    </location>
</feature>
<feature type="domain" description="Enolase N-terminal" evidence="16">
    <location>
        <begin position="4"/>
        <end position="135"/>
    </location>
</feature>
<dbReference type="SUPFAM" id="SSF51604">
    <property type="entry name" value="Enolase C-terminal domain-like"/>
    <property type="match status" value="1"/>
</dbReference>
<keyword evidence="7 11" id="KW-0479">Metal-binding</keyword>
<sequence>MPHIENILAREILDSRGNPTIEVEVYTYSGYFGRAIVPSGASTGKYEAVELRDHDSKRFLGKGVLQAIKNIDEIIKPALKDNYSVLEQNKIDKLLIQLDNTYNKSKLGANAVLGVSLACAKAAANHLGLELYQYISGIQPKQMPVPMINIINGGAHASNNIDFQEFMILPTGAPNFKEALRYGTEIFHHLGKILKQKGYPTTVGDEGGYAPNLNSNEEAFQIIMESIQNAGYIPGKDIFLGLDAASSEFYDEKKKKYILNSENNSFFTSEELISYYTKLIDKYPIISIEDGLDENDWLGWHILTKKIGKKIQLVGDDLFVTNTQKLSQGIDQQVANSILVKLNQIGTLTETLETIEMAKKASYTAIISHRSGETEDTTIADLVVATNTGQIKTGSCSRTDRIAKYNQLLRIEEKIGNIPYLGIKNFYNLKK</sequence>
<feature type="binding site" evidence="13">
    <location>
        <position position="156"/>
    </location>
    <ligand>
        <name>substrate</name>
    </ligand>
</feature>
<dbReference type="EC" id="4.2.1.11" evidence="3 11"/>
<dbReference type="GO" id="GO:0006096">
    <property type="term" value="P:glycolytic process"/>
    <property type="evidence" value="ECO:0007669"/>
    <property type="project" value="UniProtKB-UniRule"/>
</dbReference>
<dbReference type="PROSITE" id="PS00164">
    <property type="entry name" value="ENOLASE"/>
    <property type="match status" value="1"/>
</dbReference>
<dbReference type="SUPFAM" id="SSF54826">
    <property type="entry name" value="Enolase N-terminal domain-like"/>
    <property type="match status" value="1"/>
</dbReference>
<keyword evidence="18" id="KW-1185">Reference proteome</keyword>
<dbReference type="PRINTS" id="PR00148">
    <property type="entry name" value="ENOLASE"/>
</dbReference>
<gene>
    <name evidence="11 17" type="primary">eno</name>
    <name evidence="17" type="ORF">MDPP_0076</name>
</gene>
<evidence type="ECO:0000256" key="2">
    <source>
        <dbReference type="ARBA" id="ARBA00009604"/>
    </source>
</evidence>
<dbReference type="GO" id="GO:0004634">
    <property type="term" value="F:phosphopyruvate hydratase activity"/>
    <property type="evidence" value="ECO:0007669"/>
    <property type="project" value="UniProtKB-UniRule"/>
</dbReference>
<dbReference type="EMBL" id="VIAE01000001">
    <property type="protein sequence ID" value="TVY12460.1"/>
    <property type="molecule type" value="Genomic_DNA"/>
</dbReference>
<keyword evidence="6 11" id="KW-0964">Secreted</keyword>
<evidence type="ECO:0000256" key="3">
    <source>
        <dbReference type="ARBA" id="ARBA00012058"/>
    </source>
</evidence>
<comment type="subcellular location">
    <subcellularLocation>
        <location evidence="11">Cytoplasm</location>
    </subcellularLocation>
    <subcellularLocation>
        <location evidence="11">Secreted</location>
    </subcellularLocation>
    <subcellularLocation>
        <location evidence="11">Cell surface</location>
    </subcellularLocation>
    <text evidence="11">Fractions of enolase are present in both the cytoplasm and on the cell surface.</text>
</comment>
<comment type="caution">
    <text evidence="17">The sequence shown here is derived from an EMBL/GenBank/DDBJ whole genome shotgun (WGS) entry which is preliminary data.</text>
</comment>
<evidence type="ECO:0000256" key="9">
    <source>
        <dbReference type="ARBA" id="ARBA00023152"/>
    </source>
</evidence>
<comment type="similarity">
    <text evidence="2 11">Belongs to the enolase family.</text>
</comment>
<dbReference type="Pfam" id="PF00113">
    <property type="entry name" value="Enolase_C"/>
    <property type="match status" value="1"/>
</dbReference>
<keyword evidence="5 11" id="KW-0963">Cytoplasm</keyword>
<keyword evidence="8 11" id="KW-0460">Magnesium</keyword>
<dbReference type="Pfam" id="PF03952">
    <property type="entry name" value="Enolase_N"/>
    <property type="match status" value="1"/>
</dbReference>
<dbReference type="HAMAP" id="MF_00318">
    <property type="entry name" value="Enolase"/>
    <property type="match status" value="1"/>
</dbReference>
<evidence type="ECO:0000259" key="15">
    <source>
        <dbReference type="SMART" id="SM01192"/>
    </source>
</evidence>
<comment type="cofactor">
    <cofactor evidence="11">
        <name>Mg(2+)</name>
        <dbReference type="ChEBI" id="CHEBI:18420"/>
    </cofactor>
    <text evidence="11">Binds a second Mg(2+) ion via substrate during catalysis.</text>
</comment>
<comment type="pathway">
    <text evidence="1 11">Carbohydrate degradation; glycolysis; pyruvate from D-glyceraldehyde 3-phosphate: step 4/5.</text>
</comment>
<dbReference type="InterPro" id="IPR029017">
    <property type="entry name" value="Enolase-like_N"/>
</dbReference>
<evidence type="ECO:0000256" key="8">
    <source>
        <dbReference type="ARBA" id="ARBA00022842"/>
    </source>
</evidence>
<evidence type="ECO:0000256" key="14">
    <source>
        <dbReference type="PIRSR" id="PIRSR001400-3"/>
    </source>
</evidence>
<dbReference type="RefSeq" id="WP_144658227.1">
    <property type="nucleotide sequence ID" value="NZ_VIAE01000001.1"/>
</dbReference>
<dbReference type="PANTHER" id="PTHR11902">
    <property type="entry name" value="ENOLASE"/>
    <property type="match status" value="1"/>
</dbReference>
<accession>A0A559KK08</accession>
<comment type="function">
    <text evidence="11">Catalyzes the reversible conversion of 2-phosphoglycerate (2-PG) into phosphoenolpyruvate (PEP). It is essential for the degradation of carbohydrates via glycolysis.</text>
</comment>
<comment type="catalytic activity">
    <reaction evidence="11">
        <text>(2R)-2-phosphoglycerate = phosphoenolpyruvate + H2O</text>
        <dbReference type="Rhea" id="RHEA:10164"/>
        <dbReference type="ChEBI" id="CHEBI:15377"/>
        <dbReference type="ChEBI" id="CHEBI:58289"/>
        <dbReference type="ChEBI" id="CHEBI:58702"/>
        <dbReference type="EC" id="4.2.1.11"/>
    </reaction>
</comment>
<dbReference type="InterPro" id="IPR020809">
    <property type="entry name" value="Enolase_CS"/>
</dbReference>
<dbReference type="AlphaFoldDB" id="A0A559KK08"/>
<dbReference type="InterPro" id="IPR000941">
    <property type="entry name" value="Enolase"/>
</dbReference>
<evidence type="ECO:0000256" key="1">
    <source>
        <dbReference type="ARBA" id="ARBA00005031"/>
    </source>
</evidence>
<comment type="cofactor">
    <cofactor evidence="14">
        <name>Mg(2+)</name>
        <dbReference type="ChEBI" id="CHEBI:18420"/>
    </cofactor>
    <text evidence="14">Mg(2+) is required for catalysis and for stabilizing the dimer.</text>
</comment>
<evidence type="ECO:0000256" key="13">
    <source>
        <dbReference type="PIRSR" id="PIRSR001400-2"/>
    </source>
</evidence>
<evidence type="ECO:0000256" key="12">
    <source>
        <dbReference type="PIRSR" id="PIRSR001400-1"/>
    </source>
</evidence>
<dbReference type="GO" id="GO:0000287">
    <property type="term" value="F:magnesium ion binding"/>
    <property type="evidence" value="ECO:0007669"/>
    <property type="project" value="UniProtKB-UniRule"/>
</dbReference>
<feature type="active site" description="Proton donor" evidence="11 12">
    <location>
        <position position="206"/>
    </location>
</feature>
<feature type="binding site" evidence="11">
    <location>
        <position position="164"/>
    </location>
    <ligand>
        <name>(2R)-2-phosphoglycerate</name>
        <dbReference type="ChEBI" id="CHEBI:58289"/>
    </ligand>
</feature>
<dbReference type="SFLD" id="SFLDS00001">
    <property type="entry name" value="Enolase"/>
    <property type="match status" value="1"/>
</dbReference>
<feature type="binding site" evidence="11">
    <location>
        <position position="392"/>
    </location>
    <ligand>
        <name>(2R)-2-phosphoglycerate</name>
        <dbReference type="ChEBI" id="CHEBI:58289"/>
    </ligand>
</feature>
<dbReference type="PANTHER" id="PTHR11902:SF1">
    <property type="entry name" value="ENOLASE"/>
    <property type="match status" value="1"/>
</dbReference>
<dbReference type="OrthoDB" id="9804716at2"/>
<feature type="binding site" evidence="11 14">
    <location>
        <position position="316"/>
    </location>
    <ligand>
        <name>Mg(2+)</name>
        <dbReference type="ChEBI" id="CHEBI:18420"/>
    </ligand>
</feature>
<evidence type="ECO:0000256" key="10">
    <source>
        <dbReference type="ARBA" id="ARBA00023239"/>
    </source>
</evidence>
<keyword evidence="9 11" id="KW-0324">Glycolysis</keyword>
<dbReference type="FunFam" id="3.30.390.10:FF:000001">
    <property type="entry name" value="Enolase"/>
    <property type="match status" value="1"/>
</dbReference>
<feature type="binding site" evidence="13">
    <location>
        <position position="289"/>
    </location>
    <ligand>
        <name>substrate</name>
    </ligand>
</feature>
<feature type="binding site" evidence="11">
    <location>
        <position position="341"/>
    </location>
    <ligand>
        <name>(2R)-2-phosphoglycerate</name>
        <dbReference type="ChEBI" id="CHEBI:58289"/>
    </ligand>
</feature>
<dbReference type="GO" id="GO:0005576">
    <property type="term" value="C:extracellular region"/>
    <property type="evidence" value="ECO:0007669"/>
    <property type="project" value="UniProtKB-SubCell"/>
</dbReference>
<evidence type="ECO:0000313" key="18">
    <source>
        <dbReference type="Proteomes" id="UP000320078"/>
    </source>
</evidence>
<dbReference type="SFLD" id="SFLDG00178">
    <property type="entry name" value="enolase"/>
    <property type="match status" value="1"/>
</dbReference>
<reference evidence="17 18" key="1">
    <citation type="submission" date="2019-06" db="EMBL/GenBank/DDBJ databases">
        <title>Draft Genome Sequence of Candidatus Phytoplasma pini-Related Strain MDPP: A Resource for Comparative Genomics of Gymnosperm-infecting Phytoplasmas.</title>
        <authorList>
            <person name="Cai W."/>
            <person name="Costanzo S."/>
            <person name="Shao J."/>
            <person name="Zhao Y."/>
            <person name="Davis R."/>
        </authorList>
    </citation>
    <scope>NUCLEOTIDE SEQUENCE [LARGE SCALE GENOMIC DNA]</scope>
    <source>
        <strain evidence="17 18">MDPP</strain>
    </source>
</reference>
<dbReference type="SMART" id="SM01193">
    <property type="entry name" value="Enolase_N"/>
    <property type="match status" value="1"/>
</dbReference>
<feature type="binding site" evidence="13">
    <location>
        <position position="392"/>
    </location>
    <ligand>
        <name>substrate</name>
    </ligand>
</feature>
<dbReference type="UniPathway" id="UPA00109">
    <property type="reaction ID" value="UER00187"/>
</dbReference>
<evidence type="ECO:0000256" key="7">
    <source>
        <dbReference type="ARBA" id="ARBA00022723"/>
    </source>
</evidence>
<dbReference type="InterPro" id="IPR036849">
    <property type="entry name" value="Enolase-like_C_sf"/>
</dbReference>
<dbReference type="InterPro" id="IPR020810">
    <property type="entry name" value="Enolase_C"/>
</dbReference>
<dbReference type="GO" id="GO:0009986">
    <property type="term" value="C:cell surface"/>
    <property type="evidence" value="ECO:0007669"/>
    <property type="project" value="UniProtKB-SubCell"/>
</dbReference>
<feature type="binding site" evidence="11">
    <location>
        <position position="370"/>
    </location>
    <ligand>
        <name>(2R)-2-phosphoglycerate</name>
        <dbReference type="ChEBI" id="CHEBI:58289"/>
    </ligand>
</feature>
<dbReference type="FunFam" id="3.20.20.120:FF:000001">
    <property type="entry name" value="Enolase"/>
    <property type="match status" value="1"/>
</dbReference>
<dbReference type="CDD" id="cd03313">
    <property type="entry name" value="enolase"/>
    <property type="match status" value="1"/>
</dbReference>
<dbReference type="PIRSF" id="PIRSF001400">
    <property type="entry name" value="Enolase"/>
    <property type="match status" value="1"/>
</dbReference>
<organism evidence="17 18">
    <name type="scientific">Candidatus Phytoplasma pini</name>
    <dbReference type="NCBI Taxonomy" id="267362"/>
    <lineage>
        <taxon>Bacteria</taxon>
        <taxon>Bacillati</taxon>
        <taxon>Mycoplasmatota</taxon>
        <taxon>Mollicutes</taxon>
        <taxon>Acholeplasmatales</taxon>
        <taxon>Acholeplasmataceae</taxon>
        <taxon>Candidatus Phytoplasma</taxon>
    </lineage>
</organism>
<evidence type="ECO:0000256" key="4">
    <source>
        <dbReference type="ARBA" id="ARBA00017068"/>
    </source>
</evidence>
<keyword evidence="10 11" id="KW-0456">Lyase</keyword>
<evidence type="ECO:0000256" key="11">
    <source>
        <dbReference type="HAMAP-Rule" id="MF_00318"/>
    </source>
</evidence>
<dbReference type="GO" id="GO:0000015">
    <property type="term" value="C:phosphopyruvate hydratase complex"/>
    <property type="evidence" value="ECO:0007669"/>
    <property type="project" value="InterPro"/>
</dbReference>
<protein>
    <recommendedName>
        <fullName evidence="4 11">Enolase</fullName>
        <ecNumber evidence="3 11">4.2.1.11</ecNumber>
    </recommendedName>
    <alternativeName>
        <fullName evidence="11">2-phospho-D-glycerate hydro-lyase</fullName>
    </alternativeName>
    <alternativeName>
        <fullName evidence="11">2-phosphoglycerate dehydratase</fullName>
    </alternativeName>
</protein>
<dbReference type="SFLD" id="SFLDF00002">
    <property type="entry name" value="enolase"/>
    <property type="match status" value="1"/>
</dbReference>
<dbReference type="Gene3D" id="3.30.390.10">
    <property type="entry name" value="Enolase-like, N-terminal domain"/>
    <property type="match status" value="1"/>
</dbReference>
<feature type="binding site" evidence="13">
    <location>
        <position position="165"/>
    </location>
    <ligand>
        <name>substrate</name>
    </ligand>
</feature>
<dbReference type="SMART" id="SM01192">
    <property type="entry name" value="Enolase_C"/>
    <property type="match status" value="1"/>
</dbReference>
<evidence type="ECO:0000256" key="5">
    <source>
        <dbReference type="ARBA" id="ARBA00022490"/>
    </source>
</evidence>
<evidence type="ECO:0000256" key="6">
    <source>
        <dbReference type="ARBA" id="ARBA00022525"/>
    </source>
</evidence>
<dbReference type="Gene3D" id="3.20.20.120">
    <property type="entry name" value="Enolase-like C-terminal domain"/>
    <property type="match status" value="1"/>
</dbReference>
<dbReference type="NCBIfam" id="TIGR01060">
    <property type="entry name" value="eno"/>
    <property type="match status" value="1"/>
</dbReference>
<feature type="binding site" evidence="11 14">
    <location>
        <position position="243"/>
    </location>
    <ligand>
        <name>Mg(2+)</name>
        <dbReference type="ChEBI" id="CHEBI:18420"/>
    </ligand>
</feature>
<feature type="binding site" evidence="11">
    <location>
        <position position="371"/>
    </location>
    <ligand>
        <name>(2R)-2-phosphoglycerate</name>
        <dbReference type="ChEBI" id="CHEBI:58289"/>
    </ligand>
</feature>
<evidence type="ECO:0000313" key="17">
    <source>
        <dbReference type="EMBL" id="TVY12460.1"/>
    </source>
</evidence>